<evidence type="ECO:0000313" key="1">
    <source>
        <dbReference type="EMBL" id="OGI64156.1"/>
    </source>
</evidence>
<comment type="caution">
    <text evidence="1">The sequence shown here is derived from an EMBL/GenBank/DDBJ whole genome shotgun (WGS) entry which is preliminary data.</text>
</comment>
<organism evidence="1 2">
    <name type="scientific">Candidatus Nomurabacteria bacterium RIFCSPHIGHO2_01_FULL_39_10</name>
    <dbReference type="NCBI Taxonomy" id="1801733"/>
    <lineage>
        <taxon>Bacteria</taxon>
        <taxon>Candidatus Nomuraibacteriota</taxon>
    </lineage>
</organism>
<sequence>MTFEDKLKELTDTYNVFPNLTQQEAMTKTLIETFQATEVKYEQAEDWDGPTTCTIMLPAPGLRTYCNIDTKSQPNPWRKEAITYQSKNTQPTLPLAENGWIAMYLRYKKEFPPTESIDQIRFSFSCDINFPQFDANADLNRRRYRYKTQNGEFYAYWDEDVDASYLSNKISEGYQRDTANRIHLSQTIRGGKISWIGINQKTLGLGILTDFFEDIGYQGLEKLL</sequence>
<proteinExistence type="predicted"/>
<accession>A0A1F6V3X8</accession>
<protein>
    <submittedName>
        <fullName evidence="1">Uncharacterized protein</fullName>
    </submittedName>
</protein>
<dbReference type="AlphaFoldDB" id="A0A1F6V3X8"/>
<evidence type="ECO:0000313" key="2">
    <source>
        <dbReference type="Proteomes" id="UP000178700"/>
    </source>
</evidence>
<dbReference type="Proteomes" id="UP000178700">
    <property type="component" value="Unassembled WGS sequence"/>
</dbReference>
<gene>
    <name evidence="1" type="ORF">A2642_00310</name>
</gene>
<name>A0A1F6V3X8_9BACT</name>
<dbReference type="EMBL" id="MFTJ01000057">
    <property type="protein sequence ID" value="OGI64156.1"/>
    <property type="molecule type" value="Genomic_DNA"/>
</dbReference>
<reference evidence="1 2" key="1">
    <citation type="journal article" date="2016" name="Nat. Commun.">
        <title>Thousands of microbial genomes shed light on interconnected biogeochemical processes in an aquifer system.</title>
        <authorList>
            <person name="Anantharaman K."/>
            <person name="Brown C.T."/>
            <person name="Hug L.A."/>
            <person name="Sharon I."/>
            <person name="Castelle C.J."/>
            <person name="Probst A.J."/>
            <person name="Thomas B.C."/>
            <person name="Singh A."/>
            <person name="Wilkins M.J."/>
            <person name="Karaoz U."/>
            <person name="Brodie E.L."/>
            <person name="Williams K.H."/>
            <person name="Hubbard S.S."/>
            <person name="Banfield J.F."/>
        </authorList>
    </citation>
    <scope>NUCLEOTIDE SEQUENCE [LARGE SCALE GENOMIC DNA]</scope>
</reference>